<evidence type="ECO:0000256" key="3">
    <source>
        <dbReference type="ARBA" id="ARBA00022490"/>
    </source>
</evidence>
<dbReference type="InterPro" id="IPR028939">
    <property type="entry name" value="P5C_Rdtase_cat_N"/>
</dbReference>
<comment type="catalytic activity">
    <reaction evidence="9">
        <text>L-proline + NADP(+) = (S)-1-pyrroline-5-carboxylate + NADPH + 2 H(+)</text>
        <dbReference type="Rhea" id="RHEA:14109"/>
        <dbReference type="ChEBI" id="CHEBI:15378"/>
        <dbReference type="ChEBI" id="CHEBI:17388"/>
        <dbReference type="ChEBI" id="CHEBI:57783"/>
        <dbReference type="ChEBI" id="CHEBI:58349"/>
        <dbReference type="ChEBI" id="CHEBI:60039"/>
        <dbReference type="EC" id="1.5.1.2"/>
    </reaction>
</comment>
<dbReference type="Pfam" id="PF14748">
    <property type="entry name" value="P5CR_dimer"/>
    <property type="match status" value="1"/>
</dbReference>
<dbReference type="EC" id="1.5.1.2" evidence="9"/>
<evidence type="ECO:0000256" key="1">
    <source>
        <dbReference type="ARBA" id="ARBA00005205"/>
    </source>
</evidence>
<dbReference type="NCBIfam" id="TIGR00112">
    <property type="entry name" value="proC"/>
    <property type="match status" value="1"/>
</dbReference>
<keyword evidence="4 9" id="KW-0028">Amino-acid biosynthesis</keyword>
<dbReference type="HAMAP" id="MF_01925">
    <property type="entry name" value="P5C_reductase"/>
    <property type="match status" value="1"/>
</dbReference>
<dbReference type="GO" id="GO:0055129">
    <property type="term" value="P:L-proline biosynthetic process"/>
    <property type="evidence" value="ECO:0007669"/>
    <property type="project" value="TreeGrafter"/>
</dbReference>
<evidence type="ECO:0000256" key="9">
    <source>
        <dbReference type="RuleBase" id="RU003903"/>
    </source>
</evidence>
<proteinExistence type="inferred from homology"/>
<comment type="caution">
    <text evidence="12">The sequence shown here is derived from an EMBL/GenBank/DDBJ whole genome shotgun (WGS) entry which is preliminary data.</text>
</comment>
<dbReference type="InterPro" id="IPR036291">
    <property type="entry name" value="NAD(P)-bd_dom_sf"/>
</dbReference>
<dbReference type="InterPro" id="IPR000304">
    <property type="entry name" value="Pyrroline-COOH_reductase"/>
</dbReference>
<gene>
    <name evidence="12" type="ORF">HK097_009175</name>
</gene>
<organism evidence="12 13">
    <name type="scientific">Rhizophlyctis rosea</name>
    <dbReference type="NCBI Taxonomy" id="64517"/>
    <lineage>
        <taxon>Eukaryota</taxon>
        <taxon>Fungi</taxon>
        <taxon>Fungi incertae sedis</taxon>
        <taxon>Chytridiomycota</taxon>
        <taxon>Chytridiomycota incertae sedis</taxon>
        <taxon>Chytridiomycetes</taxon>
        <taxon>Rhizophlyctidales</taxon>
        <taxon>Rhizophlyctidaceae</taxon>
        <taxon>Rhizophlyctis</taxon>
    </lineage>
</organism>
<dbReference type="PANTHER" id="PTHR11645:SF0">
    <property type="entry name" value="PYRROLINE-5-CARBOXYLATE REDUCTASE 3"/>
    <property type="match status" value="1"/>
</dbReference>
<evidence type="ECO:0000256" key="8">
    <source>
        <dbReference type="PIRSR" id="PIRSR000193-1"/>
    </source>
</evidence>
<comment type="similarity">
    <text evidence="2 9">Belongs to the pyrroline-5-carboxylate reductase family.</text>
</comment>
<protein>
    <recommendedName>
        <fullName evidence="9">Pyrroline-5-carboxylate reductase</fullName>
        <ecNumber evidence="9">1.5.1.2</ecNumber>
    </recommendedName>
</protein>
<dbReference type="InterPro" id="IPR029036">
    <property type="entry name" value="P5CR_dimer"/>
</dbReference>
<feature type="domain" description="Pyrroline-5-carboxylate reductase dimerisation" evidence="11">
    <location>
        <begin position="172"/>
        <end position="276"/>
    </location>
</feature>
<keyword evidence="3" id="KW-0963">Cytoplasm</keyword>
<keyword evidence="5 9" id="KW-0641">Proline biosynthesis</keyword>
<dbReference type="GO" id="GO:0004735">
    <property type="term" value="F:pyrroline-5-carboxylate reductase activity"/>
    <property type="evidence" value="ECO:0007669"/>
    <property type="project" value="UniProtKB-EC"/>
</dbReference>
<sequence>MPKLDTEKRICFVGGGNMASAIIGGLVAQGYPASNIIVSEPYAAAREALTSKFNVHTTEDNAAAMAAGPADVVIIAVKPQVMKDVAAGIAAAVQQHKPLVITIAAGIRGSDLANWLGGNGVAVVRVMPNTPALVGEGATGMFAAASVTDAQKDLAASILGAVSKATSWVEKEELIDVVTALSGSGPAYFFLLVESIAAAAVELGLPADVARNLAAQTCLGAGRMMIDGTDEPAELRRKVTSPNGTTEAAIKSFEADGFREIAKKAIVAATKRGEELGNALSK</sequence>
<feature type="domain" description="Pyrroline-5-carboxylate reductase catalytic N-terminal" evidence="10">
    <location>
        <begin position="9"/>
        <end position="106"/>
    </location>
</feature>
<keyword evidence="13" id="KW-1185">Reference proteome</keyword>
<evidence type="ECO:0000256" key="6">
    <source>
        <dbReference type="ARBA" id="ARBA00022857"/>
    </source>
</evidence>
<evidence type="ECO:0000313" key="13">
    <source>
        <dbReference type="Proteomes" id="UP001212841"/>
    </source>
</evidence>
<comment type="pathway">
    <text evidence="1 9">Amino-acid biosynthesis; L-proline biosynthesis; L-proline from L-glutamate 5-semialdehyde: step 1/1.</text>
</comment>
<dbReference type="AlphaFoldDB" id="A0AAD5SJ55"/>
<evidence type="ECO:0000259" key="10">
    <source>
        <dbReference type="Pfam" id="PF03807"/>
    </source>
</evidence>
<dbReference type="FunFam" id="3.40.50.720:FF:000105">
    <property type="entry name" value="Pyrroline-5-carboxylate reductase"/>
    <property type="match status" value="1"/>
</dbReference>
<dbReference type="Proteomes" id="UP001212841">
    <property type="component" value="Unassembled WGS sequence"/>
</dbReference>
<dbReference type="Gene3D" id="1.10.3730.10">
    <property type="entry name" value="ProC C-terminal domain-like"/>
    <property type="match status" value="1"/>
</dbReference>
<evidence type="ECO:0000256" key="4">
    <source>
        <dbReference type="ARBA" id="ARBA00022605"/>
    </source>
</evidence>
<keyword evidence="6 8" id="KW-0521">NADP</keyword>
<dbReference type="Gene3D" id="3.40.50.720">
    <property type="entry name" value="NAD(P)-binding Rossmann-like Domain"/>
    <property type="match status" value="1"/>
</dbReference>
<evidence type="ECO:0000256" key="7">
    <source>
        <dbReference type="ARBA" id="ARBA00023002"/>
    </source>
</evidence>
<dbReference type="PIRSF" id="PIRSF000193">
    <property type="entry name" value="Pyrrol-5-carb_rd"/>
    <property type="match status" value="1"/>
</dbReference>
<dbReference type="EMBL" id="JADGJD010000059">
    <property type="protein sequence ID" value="KAJ3055792.1"/>
    <property type="molecule type" value="Genomic_DNA"/>
</dbReference>
<dbReference type="PROSITE" id="PS00521">
    <property type="entry name" value="P5CR"/>
    <property type="match status" value="1"/>
</dbReference>
<reference evidence="12" key="1">
    <citation type="submission" date="2020-05" db="EMBL/GenBank/DDBJ databases">
        <title>Phylogenomic resolution of chytrid fungi.</title>
        <authorList>
            <person name="Stajich J.E."/>
            <person name="Amses K."/>
            <person name="Simmons R."/>
            <person name="Seto K."/>
            <person name="Myers J."/>
            <person name="Bonds A."/>
            <person name="Quandt C.A."/>
            <person name="Barry K."/>
            <person name="Liu P."/>
            <person name="Grigoriev I."/>
            <person name="Longcore J.E."/>
            <person name="James T.Y."/>
        </authorList>
    </citation>
    <scope>NUCLEOTIDE SEQUENCE</scope>
    <source>
        <strain evidence="12">JEL0318</strain>
    </source>
</reference>
<dbReference type="InterPro" id="IPR008927">
    <property type="entry name" value="6-PGluconate_DH-like_C_sf"/>
</dbReference>
<evidence type="ECO:0000256" key="5">
    <source>
        <dbReference type="ARBA" id="ARBA00022650"/>
    </source>
</evidence>
<keyword evidence="7 9" id="KW-0560">Oxidoreductase</keyword>
<dbReference type="InterPro" id="IPR053790">
    <property type="entry name" value="P5CR-like_CS"/>
</dbReference>
<feature type="binding site" evidence="8">
    <location>
        <begin position="76"/>
        <end position="79"/>
    </location>
    <ligand>
        <name>NADP(+)</name>
        <dbReference type="ChEBI" id="CHEBI:58349"/>
    </ligand>
</feature>
<evidence type="ECO:0000259" key="11">
    <source>
        <dbReference type="Pfam" id="PF14748"/>
    </source>
</evidence>
<name>A0AAD5SJ55_9FUNG</name>
<dbReference type="SUPFAM" id="SSF48179">
    <property type="entry name" value="6-phosphogluconate dehydrogenase C-terminal domain-like"/>
    <property type="match status" value="1"/>
</dbReference>
<dbReference type="FunFam" id="1.10.3730.10:FF:000001">
    <property type="entry name" value="Pyrroline-5-carboxylate reductase"/>
    <property type="match status" value="1"/>
</dbReference>
<dbReference type="PANTHER" id="PTHR11645">
    <property type="entry name" value="PYRROLINE-5-CARBOXYLATE REDUCTASE"/>
    <property type="match status" value="1"/>
</dbReference>
<evidence type="ECO:0000313" key="12">
    <source>
        <dbReference type="EMBL" id="KAJ3055792.1"/>
    </source>
</evidence>
<dbReference type="SUPFAM" id="SSF51735">
    <property type="entry name" value="NAD(P)-binding Rossmann-fold domains"/>
    <property type="match status" value="1"/>
</dbReference>
<evidence type="ECO:0000256" key="2">
    <source>
        <dbReference type="ARBA" id="ARBA00005525"/>
    </source>
</evidence>
<dbReference type="Pfam" id="PF03807">
    <property type="entry name" value="F420_oxidored"/>
    <property type="match status" value="1"/>
</dbReference>
<accession>A0AAD5SJ55</accession>